<evidence type="ECO:0000313" key="3">
    <source>
        <dbReference type="Proteomes" id="UP000026962"/>
    </source>
</evidence>
<protein>
    <submittedName>
        <fullName evidence="2">Uncharacterized protein</fullName>
    </submittedName>
</protein>
<evidence type="ECO:0000256" key="1">
    <source>
        <dbReference type="SAM" id="MobiDB-lite"/>
    </source>
</evidence>
<evidence type="ECO:0000313" key="2">
    <source>
        <dbReference type="EnsemblPlants" id="OPUNC01G29450.1"/>
    </source>
</evidence>
<organism evidence="2">
    <name type="scientific">Oryza punctata</name>
    <name type="common">Red rice</name>
    <dbReference type="NCBI Taxonomy" id="4537"/>
    <lineage>
        <taxon>Eukaryota</taxon>
        <taxon>Viridiplantae</taxon>
        <taxon>Streptophyta</taxon>
        <taxon>Embryophyta</taxon>
        <taxon>Tracheophyta</taxon>
        <taxon>Spermatophyta</taxon>
        <taxon>Magnoliopsida</taxon>
        <taxon>Liliopsida</taxon>
        <taxon>Poales</taxon>
        <taxon>Poaceae</taxon>
        <taxon>BOP clade</taxon>
        <taxon>Oryzoideae</taxon>
        <taxon>Oryzeae</taxon>
        <taxon>Oryzinae</taxon>
        <taxon>Oryza</taxon>
    </lineage>
</organism>
<proteinExistence type="predicted"/>
<dbReference type="HOGENOM" id="CLU_793173_0_0_1"/>
<accession>A0A0E0JNI9</accession>
<feature type="region of interest" description="Disordered" evidence="1">
    <location>
        <begin position="317"/>
        <end position="350"/>
    </location>
</feature>
<feature type="compositionally biased region" description="Low complexity" evidence="1">
    <location>
        <begin position="195"/>
        <end position="216"/>
    </location>
</feature>
<dbReference type="Gramene" id="OPUNC01G29450.1">
    <property type="protein sequence ID" value="OPUNC01G29450.1"/>
    <property type="gene ID" value="OPUNC01G29450"/>
</dbReference>
<reference evidence="2" key="2">
    <citation type="submission" date="2018-05" db="EMBL/GenBank/DDBJ databases">
        <title>OpunRS2 (Oryza punctata Reference Sequence Version 2).</title>
        <authorList>
            <person name="Zhang J."/>
            <person name="Kudrna D."/>
            <person name="Lee S."/>
            <person name="Talag J."/>
            <person name="Welchert J."/>
            <person name="Wing R.A."/>
        </authorList>
    </citation>
    <scope>NUCLEOTIDE SEQUENCE [LARGE SCALE GENOMIC DNA]</scope>
</reference>
<dbReference type="AlphaFoldDB" id="A0A0E0JNI9"/>
<reference evidence="2" key="1">
    <citation type="submission" date="2015-04" db="UniProtKB">
        <authorList>
            <consortium name="EnsemblPlants"/>
        </authorList>
    </citation>
    <scope>IDENTIFICATION</scope>
</reference>
<sequence length="350" mass="38219">MAAAAAEGRGPRRVHNTCILAHVDHLIAAYGSDRWRSPVLPMVECPFSPAAVVADGQVWRLLPLRVALSPPSPWPPRRWLRHLFSPLLSWLPIQQEEKGRVYNRLIVSKTTVVAGWQPRRLHHLRAWAAPPAGGSQENTWCGSLHASAAPKHMSSSASLRHHRHLLPPPLATHSPRVARSEQPTSACPAPPFPFLPGAAATATTAAQTRSSASSTPDLDLPMASDMRRRRDGERELNSVKEVAAGKDLQRGLRKRSCSVAATPAIVTGANRGRMGSTAIVAPIRSFSLDLDPPWRQQRTSYDVVWTVEDTAISDELQRGAWMTDKGDRRPPAMSPDVARTVEDATAGDEL</sequence>
<dbReference type="Proteomes" id="UP000026962">
    <property type="component" value="Chromosome 1"/>
</dbReference>
<name>A0A0E0JNI9_ORYPU</name>
<dbReference type="EnsemblPlants" id="OPUNC01G29450.1">
    <property type="protein sequence ID" value="OPUNC01G29450.1"/>
    <property type="gene ID" value="OPUNC01G29450"/>
</dbReference>
<keyword evidence="3" id="KW-1185">Reference proteome</keyword>
<feature type="region of interest" description="Disordered" evidence="1">
    <location>
        <begin position="165"/>
        <end position="233"/>
    </location>
</feature>